<dbReference type="Proteomes" id="UP000547209">
    <property type="component" value="Unassembled WGS sequence"/>
</dbReference>
<feature type="domain" description="HTH lysR-type" evidence="5">
    <location>
        <begin position="1"/>
        <end position="58"/>
    </location>
</feature>
<dbReference type="InterPro" id="IPR050950">
    <property type="entry name" value="HTH-type_LysR_regulators"/>
</dbReference>
<dbReference type="FunFam" id="1.10.10.10:FF:000001">
    <property type="entry name" value="LysR family transcriptional regulator"/>
    <property type="match status" value="1"/>
</dbReference>
<dbReference type="Gene3D" id="3.40.190.290">
    <property type="match status" value="1"/>
</dbReference>
<dbReference type="SUPFAM" id="SSF46785">
    <property type="entry name" value="Winged helix' DNA-binding domain"/>
    <property type="match status" value="1"/>
</dbReference>
<dbReference type="RefSeq" id="WP_185141321.1">
    <property type="nucleotide sequence ID" value="NZ_JACJVP010000005.1"/>
</dbReference>
<evidence type="ECO:0000256" key="2">
    <source>
        <dbReference type="ARBA" id="ARBA00023015"/>
    </source>
</evidence>
<sequence length="295" mass="32851">MEWNQMEYFLTVARLQHVTRAAEVLSITQPALSHSIAKLEEELGVQLFERSGRNVQLNRYGELFAHRVERALQEIEKGKQEVEELTNPESGVVSLAFLNVLGTRLVPMLVRSFRERHPGIRFELNQGTCEDNLKRLAAGGCDLIVSAPRCGEDGIAWGPITDFKVDLVVPAGHPLSGRDSVTLGALAGEPFIGLKNQCGLRLAMDRMFGKWGFDPLVAYEAEDLPTVAGFISAGLGISLLPRTAGVKLEGIEWVKLDAEDNEFEVGLEWKEKRYLSPAARLFRDHVLEKNLALRF</sequence>
<comment type="similarity">
    <text evidence="1">Belongs to the LysR transcriptional regulatory family.</text>
</comment>
<dbReference type="InterPro" id="IPR005119">
    <property type="entry name" value="LysR_subst-bd"/>
</dbReference>
<comment type="caution">
    <text evidence="6">The sequence shown here is derived from an EMBL/GenBank/DDBJ whole genome shotgun (WGS) entry which is preliminary data.</text>
</comment>
<dbReference type="CDD" id="cd08434">
    <property type="entry name" value="PBP2_GltC_like"/>
    <property type="match status" value="1"/>
</dbReference>
<protein>
    <submittedName>
        <fullName evidence="6">LysR family transcriptional regulator</fullName>
    </submittedName>
</protein>
<evidence type="ECO:0000313" key="6">
    <source>
        <dbReference type="EMBL" id="MBB6669878.1"/>
    </source>
</evidence>
<keyword evidence="3" id="KW-0238">DNA-binding</keyword>
<dbReference type="EMBL" id="JACJVP010000005">
    <property type="protein sequence ID" value="MBB6669878.1"/>
    <property type="molecule type" value="Genomic_DNA"/>
</dbReference>
<dbReference type="AlphaFoldDB" id="A0A7X0VE41"/>
<evidence type="ECO:0000313" key="7">
    <source>
        <dbReference type="Proteomes" id="UP000547209"/>
    </source>
</evidence>
<dbReference type="PRINTS" id="PR00039">
    <property type="entry name" value="HTHLYSR"/>
</dbReference>
<dbReference type="PANTHER" id="PTHR30419:SF28">
    <property type="entry name" value="HTH-TYPE TRANSCRIPTIONAL REGULATOR BSDA"/>
    <property type="match status" value="1"/>
</dbReference>
<dbReference type="GO" id="GO:0003700">
    <property type="term" value="F:DNA-binding transcription factor activity"/>
    <property type="evidence" value="ECO:0007669"/>
    <property type="project" value="InterPro"/>
</dbReference>
<name>A0A7X0VE41_9BACL</name>
<proteinExistence type="inferred from homology"/>
<evidence type="ECO:0000256" key="3">
    <source>
        <dbReference type="ARBA" id="ARBA00023125"/>
    </source>
</evidence>
<evidence type="ECO:0000256" key="1">
    <source>
        <dbReference type="ARBA" id="ARBA00009437"/>
    </source>
</evidence>
<dbReference type="GO" id="GO:0003677">
    <property type="term" value="F:DNA binding"/>
    <property type="evidence" value="ECO:0007669"/>
    <property type="project" value="UniProtKB-KW"/>
</dbReference>
<keyword evidence="2" id="KW-0805">Transcription regulation</keyword>
<dbReference type="InterPro" id="IPR036388">
    <property type="entry name" value="WH-like_DNA-bd_sf"/>
</dbReference>
<evidence type="ECO:0000259" key="5">
    <source>
        <dbReference type="PROSITE" id="PS50931"/>
    </source>
</evidence>
<accession>A0A7X0VE41</accession>
<dbReference type="SUPFAM" id="SSF53850">
    <property type="entry name" value="Periplasmic binding protein-like II"/>
    <property type="match status" value="1"/>
</dbReference>
<evidence type="ECO:0000256" key="4">
    <source>
        <dbReference type="ARBA" id="ARBA00023163"/>
    </source>
</evidence>
<dbReference type="Pfam" id="PF03466">
    <property type="entry name" value="LysR_substrate"/>
    <property type="match status" value="1"/>
</dbReference>
<keyword evidence="7" id="KW-1185">Reference proteome</keyword>
<dbReference type="PROSITE" id="PS50931">
    <property type="entry name" value="HTH_LYSR"/>
    <property type="match status" value="1"/>
</dbReference>
<gene>
    <name evidence="6" type="ORF">H7C19_04160</name>
</gene>
<dbReference type="PANTHER" id="PTHR30419">
    <property type="entry name" value="HTH-TYPE TRANSCRIPTIONAL REGULATOR YBHD"/>
    <property type="match status" value="1"/>
</dbReference>
<dbReference type="GO" id="GO:0005829">
    <property type="term" value="C:cytosol"/>
    <property type="evidence" value="ECO:0007669"/>
    <property type="project" value="TreeGrafter"/>
</dbReference>
<keyword evidence="4" id="KW-0804">Transcription</keyword>
<dbReference type="InterPro" id="IPR036390">
    <property type="entry name" value="WH_DNA-bd_sf"/>
</dbReference>
<dbReference type="Pfam" id="PF00126">
    <property type="entry name" value="HTH_1"/>
    <property type="match status" value="1"/>
</dbReference>
<dbReference type="Gene3D" id="1.10.10.10">
    <property type="entry name" value="Winged helix-like DNA-binding domain superfamily/Winged helix DNA-binding domain"/>
    <property type="match status" value="1"/>
</dbReference>
<dbReference type="InterPro" id="IPR000847">
    <property type="entry name" value="LysR_HTH_N"/>
</dbReference>
<organism evidence="6 7">
    <name type="scientific">Cohnella nanjingensis</name>
    <dbReference type="NCBI Taxonomy" id="1387779"/>
    <lineage>
        <taxon>Bacteria</taxon>
        <taxon>Bacillati</taxon>
        <taxon>Bacillota</taxon>
        <taxon>Bacilli</taxon>
        <taxon>Bacillales</taxon>
        <taxon>Paenibacillaceae</taxon>
        <taxon>Cohnella</taxon>
    </lineage>
</organism>
<reference evidence="6 7" key="1">
    <citation type="submission" date="2020-08" db="EMBL/GenBank/DDBJ databases">
        <title>Cohnella phylogeny.</title>
        <authorList>
            <person name="Dunlap C."/>
        </authorList>
    </citation>
    <scope>NUCLEOTIDE SEQUENCE [LARGE SCALE GENOMIC DNA]</scope>
    <source>
        <strain evidence="6 7">DSM 28246</strain>
    </source>
</reference>